<comment type="similarity">
    <text evidence="1">Belongs to the short-chain dehydrogenases/reductases (SDR) family.</text>
</comment>
<dbReference type="InterPro" id="IPR002347">
    <property type="entry name" value="SDR_fam"/>
</dbReference>
<dbReference type="KEGG" id="swi:Swit_5033"/>
<dbReference type="InterPro" id="IPR057326">
    <property type="entry name" value="KR_dom"/>
</dbReference>
<keyword evidence="5" id="KW-1185">Reference proteome</keyword>
<evidence type="ECO:0000259" key="3">
    <source>
        <dbReference type="SMART" id="SM00822"/>
    </source>
</evidence>
<evidence type="ECO:0000256" key="1">
    <source>
        <dbReference type="ARBA" id="ARBA00006484"/>
    </source>
</evidence>
<evidence type="ECO:0000313" key="4">
    <source>
        <dbReference type="EMBL" id="ABQ71646.1"/>
    </source>
</evidence>
<dbReference type="GO" id="GO:0048038">
    <property type="term" value="F:quinone binding"/>
    <property type="evidence" value="ECO:0007669"/>
    <property type="project" value="TreeGrafter"/>
</dbReference>
<dbReference type="EMBL" id="CP000701">
    <property type="protein sequence ID" value="ABQ71646.1"/>
    <property type="molecule type" value="Genomic_DNA"/>
</dbReference>
<dbReference type="SUPFAM" id="SSF51735">
    <property type="entry name" value="NAD(P)-binding Rossmann-fold domains"/>
    <property type="match status" value="1"/>
</dbReference>
<dbReference type="OrthoDB" id="9790146at2"/>
<gene>
    <name evidence="4" type="ordered locus">Swit_5033</name>
</gene>
<dbReference type="Pfam" id="PF13561">
    <property type="entry name" value="adh_short_C2"/>
    <property type="match status" value="1"/>
</dbReference>
<keyword evidence="4" id="KW-0614">Plasmid</keyword>
<reference evidence="4 5" key="1">
    <citation type="journal article" date="2010" name="J. Bacteriol.">
        <title>Genome sequence of the dioxin-mineralizing bacterium Sphingomonas wittichii RW1.</title>
        <authorList>
            <person name="Miller T.R."/>
            <person name="Delcher A.L."/>
            <person name="Salzberg S.L."/>
            <person name="Saunders E."/>
            <person name="Detter J.C."/>
            <person name="Halden R.U."/>
        </authorList>
    </citation>
    <scope>NUCLEOTIDE SEQUENCE [LARGE SCALE GENOMIC DNA]</scope>
    <source>
        <strain evidence="5">DSM 6014 / CCUG 31198 / JCM 15750 / NBRC 105917 / EY 4224 / RW1</strain>
    </source>
</reference>
<sequence>MTLSSGALASGGIADPSVLFDVRGKIAIITGASGAFGALAARVLAAAGAHLVLSGGNADALRLVADDCANAGASVETIVRRPEEEADAAAILEAAVARFGRADILVVASGMNDVAKIEDMTFARFDAVMQANVAGPWLMAQAMTRQLVAQGDGGKIVLMSSARGKLGHPAGYTAYCASKSAIDGIVRALGCELGGHGITVNAIAPTVFRSDLTAWMFEDSERAVTTRANLLPRIPLGRLGEPDDLAGPLLFLCSRASNFYTGHVLYADGGYTAG</sequence>
<name>A0A9J9LHC5_RHIWR</name>
<geneLocation type="plasmid" evidence="4 5">
    <name>pSWIT02</name>
</geneLocation>
<dbReference type="Proteomes" id="UP000001989">
    <property type="component" value="Plasmid pSWIT02"/>
</dbReference>
<dbReference type="AlphaFoldDB" id="A0A9J9LHC5"/>
<evidence type="ECO:0000313" key="5">
    <source>
        <dbReference type="Proteomes" id="UP000001989"/>
    </source>
</evidence>
<dbReference type="SMART" id="SM00822">
    <property type="entry name" value="PKS_KR"/>
    <property type="match status" value="1"/>
</dbReference>
<dbReference type="FunFam" id="3.40.50.720:FF:000084">
    <property type="entry name" value="Short-chain dehydrogenase reductase"/>
    <property type="match status" value="1"/>
</dbReference>
<accession>A0A9J9LHC5</accession>
<dbReference type="PRINTS" id="PR00080">
    <property type="entry name" value="SDRFAMILY"/>
</dbReference>
<proteinExistence type="inferred from homology"/>
<organism evidence="4 5">
    <name type="scientific">Rhizorhabdus wittichii (strain DSM 6014 / CCUG 31198 / JCM 15750 / NBRC 105917 / EY 4224 / RW1)</name>
    <name type="common">Sphingomonas wittichii</name>
    <dbReference type="NCBI Taxonomy" id="392499"/>
    <lineage>
        <taxon>Bacteria</taxon>
        <taxon>Pseudomonadati</taxon>
        <taxon>Pseudomonadota</taxon>
        <taxon>Alphaproteobacteria</taxon>
        <taxon>Sphingomonadales</taxon>
        <taxon>Sphingomonadaceae</taxon>
        <taxon>Rhizorhabdus</taxon>
    </lineage>
</organism>
<dbReference type="PROSITE" id="PS00061">
    <property type="entry name" value="ADH_SHORT"/>
    <property type="match status" value="1"/>
</dbReference>
<feature type="domain" description="Ketoreductase" evidence="3">
    <location>
        <begin position="25"/>
        <end position="206"/>
    </location>
</feature>
<dbReference type="InterPro" id="IPR020904">
    <property type="entry name" value="Sc_DH/Rdtase_CS"/>
</dbReference>
<dbReference type="GO" id="GO:0006633">
    <property type="term" value="P:fatty acid biosynthetic process"/>
    <property type="evidence" value="ECO:0007669"/>
    <property type="project" value="TreeGrafter"/>
</dbReference>
<protein>
    <submittedName>
        <fullName evidence="4">Short-chain dehydrogenase/reductase SDR</fullName>
    </submittedName>
</protein>
<dbReference type="Gene3D" id="3.40.50.720">
    <property type="entry name" value="NAD(P)-binding Rossmann-like Domain"/>
    <property type="match status" value="1"/>
</dbReference>
<dbReference type="GO" id="GO:0016616">
    <property type="term" value="F:oxidoreductase activity, acting on the CH-OH group of donors, NAD or NADP as acceptor"/>
    <property type="evidence" value="ECO:0007669"/>
    <property type="project" value="UniProtKB-ARBA"/>
</dbReference>
<keyword evidence="2" id="KW-0560">Oxidoreductase</keyword>
<evidence type="ECO:0000256" key="2">
    <source>
        <dbReference type="ARBA" id="ARBA00023002"/>
    </source>
</evidence>
<dbReference type="InterPro" id="IPR036291">
    <property type="entry name" value="NAD(P)-bd_dom_sf"/>
</dbReference>
<dbReference type="PANTHER" id="PTHR42760:SF133">
    <property type="entry name" value="3-OXOACYL-[ACYL-CARRIER-PROTEIN] REDUCTASE"/>
    <property type="match status" value="1"/>
</dbReference>
<dbReference type="PRINTS" id="PR00081">
    <property type="entry name" value="GDHRDH"/>
</dbReference>
<dbReference type="PANTHER" id="PTHR42760">
    <property type="entry name" value="SHORT-CHAIN DEHYDROGENASES/REDUCTASES FAMILY MEMBER"/>
    <property type="match status" value="1"/>
</dbReference>